<dbReference type="SUPFAM" id="SSF46785">
    <property type="entry name" value="Winged helix' DNA-binding domain"/>
    <property type="match status" value="1"/>
</dbReference>
<feature type="region of interest" description="Disordered" evidence="5">
    <location>
        <begin position="133"/>
        <end position="152"/>
    </location>
</feature>
<evidence type="ECO:0000256" key="3">
    <source>
        <dbReference type="ARBA" id="ARBA00023125"/>
    </source>
</evidence>
<evidence type="ECO:0008006" key="8">
    <source>
        <dbReference type="Google" id="ProtNLM"/>
    </source>
</evidence>
<dbReference type="Gene3D" id="1.10.10.10">
    <property type="entry name" value="Winged helix-like DNA-binding domain superfamily/Winged helix DNA-binding domain"/>
    <property type="match status" value="1"/>
</dbReference>
<name>A0A3Q9FZN2_STRLT</name>
<keyword evidence="3" id="KW-0238">DNA-binding</keyword>
<keyword evidence="2" id="KW-0805">Transcription regulation</keyword>
<keyword evidence="7" id="KW-1185">Reference proteome</keyword>
<accession>A0A3Q9FZN2</accession>
<dbReference type="AlphaFoldDB" id="A0A3Q9FZN2"/>
<dbReference type="GO" id="GO:0045892">
    <property type="term" value="P:negative regulation of DNA-templated transcription"/>
    <property type="evidence" value="ECO:0007669"/>
    <property type="project" value="InterPro"/>
</dbReference>
<dbReference type="OrthoDB" id="9813987at2"/>
<dbReference type="InterPro" id="IPR036390">
    <property type="entry name" value="WH_DNA-bd_sf"/>
</dbReference>
<gene>
    <name evidence="6" type="ORF">EKH77_16905</name>
</gene>
<dbReference type="RefSeq" id="WP_126915196.1">
    <property type="nucleotide sequence ID" value="NZ_CP034587.1"/>
</dbReference>
<evidence type="ECO:0000313" key="7">
    <source>
        <dbReference type="Proteomes" id="UP000267900"/>
    </source>
</evidence>
<sequence length="152" mass="16313">MSSWRGSRGQGLAGHFGPLELAILDVMWSSAELDVSTCARRLDGGQAYTTVKTVMERLVIKELLARRKEGRQYVYWARSSRREVEQRVAAEQVRQVVDGFGDLAVANFVRTVSGDADQLAQVRALLAGIADPSGEAGMAGKDESDGAAGVSA</sequence>
<evidence type="ECO:0000256" key="1">
    <source>
        <dbReference type="ARBA" id="ARBA00011046"/>
    </source>
</evidence>
<dbReference type="Proteomes" id="UP000267900">
    <property type="component" value="Chromosome"/>
</dbReference>
<protein>
    <recommendedName>
        <fullName evidence="8">BlaI/MecI/CopY family transcriptional regulator</fullName>
    </recommendedName>
</protein>
<dbReference type="GO" id="GO:0003677">
    <property type="term" value="F:DNA binding"/>
    <property type="evidence" value="ECO:0007669"/>
    <property type="project" value="UniProtKB-KW"/>
</dbReference>
<evidence type="ECO:0000256" key="5">
    <source>
        <dbReference type="SAM" id="MobiDB-lite"/>
    </source>
</evidence>
<dbReference type="EMBL" id="CP034587">
    <property type="protein sequence ID" value="AZQ72678.1"/>
    <property type="molecule type" value="Genomic_DNA"/>
</dbReference>
<dbReference type="InterPro" id="IPR036388">
    <property type="entry name" value="WH-like_DNA-bd_sf"/>
</dbReference>
<proteinExistence type="inferred from homology"/>
<evidence type="ECO:0000256" key="2">
    <source>
        <dbReference type="ARBA" id="ARBA00023015"/>
    </source>
</evidence>
<comment type="similarity">
    <text evidence="1">Belongs to the BlaI transcriptional regulatory family.</text>
</comment>
<evidence type="ECO:0000313" key="6">
    <source>
        <dbReference type="EMBL" id="AZQ72678.1"/>
    </source>
</evidence>
<reference evidence="6 7" key="1">
    <citation type="submission" date="2018-12" db="EMBL/GenBank/DDBJ databases">
        <title>The whole draft genome of Streptomyce luteoverticillatus CGMCC 15060.</title>
        <authorList>
            <person name="Feng Z."/>
            <person name="Chen G."/>
            <person name="Zhang J."/>
            <person name="Zhu H."/>
            <person name="Yu X."/>
            <person name="Zhang W."/>
            <person name="Zhang X."/>
        </authorList>
    </citation>
    <scope>NUCLEOTIDE SEQUENCE [LARGE SCALE GENOMIC DNA]</scope>
    <source>
        <strain evidence="6 7">CGMCC 15060</strain>
    </source>
</reference>
<keyword evidence="4" id="KW-0804">Transcription</keyword>
<dbReference type="Pfam" id="PF03965">
    <property type="entry name" value="Penicillinase_R"/>
    <property type="match status" value="1"/>
</dbReference>
<organism evidence="6 7">
    <name type="scientific">Streptomyces luteoverticillatus</name>
    <name type="common">Streptoverticillium luteoverticillatus</name>
    <dbReference type="NCBI Taxonomy" id="66425"/>
    <lineage>
        <taxon>Bacteria</taxon>
        <taxon>Bacillati</taxon>
        <taxon>Actinomycetota</taxon>
        <taxon>Actinomycetes</taxon>
        <taxon>Kitasatosporales</taxon>
        <taxon>Streptomycetaceae</taxon>
        <taxon>Streptomyces</taxon>
    </lineage>
</organism>
<evidence type="ECO:0000256" key="4">
    <source>
        <dbReference type="ARBA" id="ARBA00023163"/>
    </source>
</evidence>
<dbReference type="InterPro" id="IPR005650">
    <property type="entry name" value="BlaI_family"/>
</dbReference>